<dbReference type="SUPFAM" id="SSF49482">
    <property type="entry name" value="Aromatic compound dioxygenase"/>
    <property type="match status" value="1"/>
</dbReference>
<feature type="domain" description="Intradiol ring-cleavage dioxygenases" evidence="2">
    <location>
        <begin position="148"/>
        <end position="249"/>
    </location>
</feature>
<keyword evidence="1" id="KW-0732">Signal</keyword>
<accession>A0AAX6M8Q1</accession>
<dbReference type="AlphaFoldDB" id="A0AAX6M8Q1"/>
<comment type="caution">
    <text evidence="3">The sequence shown here is derived from an EMBL/GenBank/DDBJ whole genome shotgun (WGS) entry which is preliminary data.</text>
</comment>
<feature type="signal peptide" evidence="1">
    <location>
        <begin position="1"/>
        <end position="24"/>
    </location>
</feature>
<sequence length="374" mass="40930">MVLVPSIAAALAVALSLNPVAVFGHPGEKYGKREALEEMGNAYVVNKMNTRALEACQNSPAVKARKERAIATVARRAEKFAQLRRDKGIENAPWLHRRDAAALQKWAAISHNKTGELDFTKETPSKDIFGSNTSCVLTPDNANGPYFVYQEHIRSDVVEDTVGVPMHLELQFIDVQTCEPAVGVLIDTWSCNATGAYSGVSARGEGGLGTTFLRGVQPVDKDGVVNFDTIFPGHYQGRATHQHLIAHVGSEILPNGTYTGGRVAHLSQLFFDQTLRDTIEATAPYNTNPIPHTTNLGDWFTGYAATSEYDPFPNYIMLSNKLEDGLFVWAELGLNTSSNWDHYAPYASTWKEGGGYDNPDFDFWAVASPPPTHG</sequence>
<dbReference type="EMBL" id="JBANMG010000009">
    <property type="protein sequence ID" value="KAK6949025.1"/>
    <property type="molecule type" value="Genomic_DNA"/>
</dbReference>
<evidence type="ECO:0000256" key="1">
    <source>
        <dbReference type="SAM" id="SignalP"/>
    </source>
</evidence>
<dbReference type="Proteomes" id="UP001369815">
    <property type="component" value="Unassembled WGS sequence"/>
</dbReference>
<dbReference type="Gene3D" id="2.60.130.10">
    <property type="entry name" value="Aromatic compound dioxygenase"/>
    <property type="match status" value="1"/>
</dbReference>
<proteinExistence type="predicted"/>
<dbReference type="GO" id="GO:0016702">
    <property type="term" value="F:oxidoreductase activity, acting on single donors with incorporation of molecular oxygen, incorporation of two atoms of oxygen"/>
    <property type="evidence" value="ECO:0007669"/>
    <property type="project" value="InterPro"/>
</dbReference>
<dbReference type="InterPro" id="IPR000627">
    <property type="entry name" value="Intradiol_dOase_C"/>
</dbReference>
<feature type="chain" id="PRO_5043533932" description="Intradiol ring-cleavage dioxygenases domain-containing protein" evidence="1">
    <location>
        <begin position="25"/>
        <end position="374"/>
    </location>
</feature>
<evidence type="ECO:0000313" key="3">
    <source>
        <dbReference type="EMBL" id="KAK6949025.1"/>
    </source>
</evidence>
<dbReference type="InterPro" id="IPR015889">
    <property type="entry name" value="Intradiol_dOase_core"/>
</dbReference>
<keyword evidence="4" id="KW-1185">Reference proteome</keyword>
<protein>
    <recommendedName>
        <fullName evidence="2">Intradiol ring-cleavage dioxygenases domain-containing protein</fullName>
    </recommendedName>
</protein>
<dbReference type="Pfam" id="PF00775">
    <property type="entry name" value="Dioxygenase_C"/>
    <property type="match status" value="1"/>
</dbReference>
<dbReference type="PANTHER" id="PTHR34315">
    <property type="match status" value="1"/>
</dbReference>
<organism evidence="3 4">
    <name type="scientific">Daldinia eschscholtzii</name>
    <dbReference type="NCBI Taxonomy" id="292717"/>
    <lineage>
        <taxon>Eukaryota</taxon>
        <taxon>Fungi</taxon>
        <taxon>Dikarya</taxon>
        <taxon>Ascomycota</taxon>
        <taxon>Pezizomycotina</taxon>
        <taxon>Sordariomycetes</taxon>
        <taxon>Xylariomycetidae</taxon>
        <taxon>Xylariales</taxon>
        <taxon>Hypoxylaceae</taxon>
        <taxon>Daldinia</taxon>
    </lineage>
</organism>
<gene>
    <name evidence="3" type="ORF">Daesc_009097</name>
</gene>
<dbReference type="GO" id="GO:0008199">
    <property type="term" value="F:ferric iron binding"/>
    <property type="evidence" value="ECO:0007669"/>
    <property type="project" value="InterPro"/>
</dbReference>
<dbReference type="PANTHER" id="PTHR34315:SF2">
    <property type="entry name" value="ANCHORED DIOXYGENASE, PUTATIVE (AFU_ORTHOLOGUE AFUA_3G01800)-RELATED"/>
    <property type="match status" value="1"/>
</dbReference>
<evidence type="ECO:0000313" key="4">
    <source>
        <dbReference type="Proteomes" id="UP001369815"/>
    </source>
</evidence>
<evidence type="ECO:0000259" key="2">
    <source>
        <dbReference type="Pfam" id="PF00775"/>
    </source>
</evidence>
<dbReference type="CDD" id="cd03457">
    <property type="entry name" value="intradiol_dioxygenase_like"/>
    <property type="match status" value="1"/>
</dbReference>
<name>A0AAX6M8Q1_9PEZI</name>
<reference evidence="3 4" key="1">
    <citation type="journal article" date="2024" name="Front Chem Biol">
        <title>Unveiling the potential of Daldinia eschscholtzii MFLUCC 19-0629 through bioactivity and bioinformatics studies for enhanced sustainable agriculture production.</title>
        <authorList>
            <person name="Brooks S."/>
            <person name="Weaver J.A."/>
            <person name="Klomchit A."/>
            <person name="Alharthi S.A."/>
            <person name="Onlamun T."/>
            <person name="Nurani R."/>
            <person name="Vong T.K."/>
            <person name="Alberti F."/>
            <person name="Greco C."/>
        </authorList>
    </citation>
    <scope>NUCLEOTIDE SEQUENCE [LARGE SCALE GENOMIC DNA]</scope>
    <source>
        <strain evidence="3">MFLUCC 19-0629</strain>
    </source>
</reference>